<name>A0A8H7CXA4_9AGAR</name>
<dbReference type="Pfam" id="PF20152">
    <property type="entry name" value="DUF6534"/>
    <property type="match status" value="1"/>
</dbReference>
<dbReference type="Proteomes" id="UP000623467">
    <property type="component" value="Unassembled WGS sequence"/>
</dbReference>
<feature type="transmembrane region" description="Helical" evidence="2">
    <location>
        <begin position="121"/>
        <end position="144"/>
    </location>
</feature>
<keyword evidence="2" id="KW-0812">Transmembrane</keyword>
<accession>A0A8H7CXA4</accession>
<organism evidence="4 5">
    <name type="scientific">Mycena sanguinolenta</name>
    <dbReference type="NCBI Taxonomy" id="230812"/>
    <lineage>
        <taxon>Eukaryota</taxon>
        <taxon>Fungi</taxon>
        <taxon>Dikarya</taxon>
        <taxon>Basidiomycota</taxon>
        <taxon>Agaricomycotina</taxon>
        <taxon>Agaricomycetes</taxon>
        <taxon>Agaricomycetidae</taxon>
        <taxon>Agaricales</taxon>
        <taxon>Marasmiineae</taxon>
        <taxon>Mycenaceae</taxon>
        <taxon>Mycena</taxon>
    </lineage>
</organism>
<dbReference type="InterPro" id="IPR045339">
    <property type="entry name" value="DUF6534"/>
</dbReference>
<feature type="transmembrane region" description="Helical" evidence="2">
    <location>
        <begin position="88"/>
        <end position="109"/>
    </location>
</feature>
<evidence type="ECO:0000256" key="1">
    <source>
        <dbReference type="SAM" id="MobiDB-lite"/>
    </source>
</evidence>
<evidence type="ECO:0000256" key="2">
    <source>
        <dbReference type="SAM" id="Phobius"/>
    </source>
</evidence>
<feature type="transmembrane region" description="Helical" evidence="2">
    <location>
        <begin position="156"/>
        <end position="182"/>
    </location>
</feature>
<dbReference type="PANTHER" id="PTHR40465">
    <property type="entry name" value="CHROMOSOME 1, WHOLE GENOME SHOTGUN SEQUENCE"/>
    <property type="match status" value="1"/>
</dbReference>
<dbReference type="AlphaFoldDB" id="A0A8H7CXA4"/>
<evidence type="ECO:0000259" key="3">
    <source>
        <dbReference type="Pfam" id="PF20152"/>
    </source>
</evidence>
<feature type="domain" description="DUF6534" evidence="3">
    <location>
        <begin position="129"/>
        <end position="224"/>
    </location>
</feature>
<gene>
    <name evidence="4" type="ORF">MSAN_01638500</name>
</gene>
<proteinExistence type="predicted"/>
<dbReference type="EMBL" id="JACAZH010000014">
    <property type="protein sequence ID" value="KAF7350773.1"/>
    <property type="molecule type" value="Genomic_DNA"/>
</dbReference>
<evidence type="ECO:0000313" key="5">
    <source>
        <dbReference type="Proteomes" id="UP000623467"/>
    </source>
</evidence>
<sequence>MTSYKRDVVPCAMLRLWTRAGDNIQERVEYCMWALSQAIFEDHAFIALVNVYRNDLLLRYNVAIVALVVFYVQLYFCTRLYLISRNIYVVAGVATAMLAALVSAFVAAATTAEANSKHWVLTMHLSFLAAGDFFLTGTIIFYLLRESKDAHPRTVGILMALIRITFQSAALGAGFAIINLIFNVASGITQAPLTSGWKFGAITVDQILPKLYAVSAMWTLNWRAEAKLWNDDDVDLNLSLSLSGMGSDGMRTRASRIHGGDADAESGSIDTVQFVNPRRNGVKAGEQQQEEDLAK</sequence>
<keyword evidence="5" id="KW-1185">Reference proteome</keyword>
<feature type="transmembrane region" description="Helical" evidence="2">
    <location>
        <begin position="57"/>
        <end position="76"/>
    </location>
</feature>
<feature type="region of interest" description="Disordered" evidence="1">
    <location>
        <begin position="275"/>
        <end position="295"/>
    </location>
</feature>
<comment type="caution">
    <text evidence="4">The sequence shown here is derived from an EMBL/GenBank/DDBJ whole genome shotgun (WGS) entry which is preliminary data.</text>
</comment>
<protein>
    <recommendedName>
        <fullName evidence="3">DUF6534 domain-containing protein</fullName>
    </recommendedName>
</protein>
<dbReference type="OrthoDB" id="2954622at2759"/>
<keyword evidence="2" id="KW-0472">Membrane</keyword>
<reference evidence="4" key="1">
    <citation type="submission" date="2020-05" db="EMBL/GenBank/DDBJ databases">
        <title>Mycena genomes resolve the evolution of fungal bioluminescence.</title>
        <authorList>
            <person name="Tsai I.J."/>
        </authorList>
    </citation>
    <scope>NUCLEOTIDE SEQUENCE</scope>
    <source>
        <strain evidence="4">160909Yilan</strain>
    </source>
</reference>
<keyword evidence="2" id="KW-1133">Transmembrane helix</keyword>
<dbReference type="PANTHER" id="PTHR40465:SF1">
    <property type="entry name" value="DUF6534 DOMAIN-CONTAINING PROTEIN"/>
    <property type="match status" value="1"/>
</dbReference>
<evidence type="ECO:0000313" key="4">
    <source>
        <dbReference type="EMBL" id="KAF7350773.1"/>
    </source>
</evidence>